<organism evidence="2 3">
    <name type="scientific">Helicobacter pylori Hp H-42</name>
    <dbReference type="NCBI Taxonomy" id="992047"/>
    <lineage>
        <taxon>Bacteria</taxon>
        <taxon>Pseudomonadati</taxon>
        <taxon>Campylobacterota</taxon>
        <taxon>Epsilonproteobacteria</taxon>
        <taxon>Campylobacterales</taxon>
        <taxon>Helicobacteraceae</taxon>
        <taxon>Helicobacter</taxon>
    </lineage>
</organism>
<protein>
    <recommendedName>
        <fullName evidence="4">Cytoplasmic protein</fullName>
    </recommendedName>
</protein>
<dbReference type="Gene3D" id="3.40.50.300">
    <property type="entry name" value="P-loop containing nucleotide triphosphate hydrolases"/>
    <property type="match status" value="1"/>
</dbReference>
<dbReference type="EMBL" id="AKON01000017">
    <property type="protein sequence ID" value="EJB60315.1"/>
    <property type="molecule type" value="Genomic_DNA"/>
</dbReference>
<dbReference type="CDD" id="cd00267">
    <property type="entry name" value="ABC_ATPase"/>
    <property type="match status" value="1"/>
</dbReference>
<dbReference type="SUPFAM" id="SSF52540">
    <property type="entry name" value="P-loop containing nucleoside triphosphate hydrolases"/>
    <property type="match status" value="1"/>
</dbReference>
<name>A0AB33XFL8_HELPX</name>
<evidence type="ECO:0000313" key="2">
    <source>
        <dbReference type="EMBL" id="EJB60315.1"/>
    </source>
</evidence>
<feature type="coiled-coil region" evidence="1">
    <location>
        <begin position="104"/>
        <end position="135"/>
    </location>
</feature>
<evidence type="ECO:0000256" key="1">
    <source>
        <dbReference type="SAM" id="Coils"/>
    </source>
</evidence>
<reference evidence="2 3" key="1">
    <citation type="submission" date="2012-04" db="EMBL/GenBank/DDBJ databases">
        <title>Genome sequence of Helicobacter pylori Hp H-42.</title>
        <authorList>
            <person name="Blanchard T.G."/>
            <person name="Czinn S.J."/>
            <person name="McCracken C."/>
            <person name="Abolude K."/>
            <person name="Maroo A."/>
            <person name="Santana-Cruz I."/>
            <person name="Tallon L.J."/>
            <person name="Ficke F.W.F."/>
        </authorList>
    </citation>
    <scope>NUCLEOTIDE SEQUENCE [LARGE SCALE GENOMIC DNA]</scope>
    <source>
        <strain evidence="2 3">Hp H-42</strain>
    </source>
</reference>
<accession>A0AB33XFL8</accession>
<dbReference type="RefSeq" id="WP_001882391.1">
    <property type="nucleotide sequence ID" value="NZ_AKON01000017.1"/>
</dbReference>
<dbReference type="InterPro" id="IPR027417">
    <property type="entry name" value="P-loop_NTPase"/>
</dbReference>
<proteinExistence type="predicted"/>
<sequence length="722" mass="86003">MKLKIINIENCYGIGKIQKTSLDFSKSNSYLLYAQNGVFKTSFAKSLTDLINNEMPKDNFYPNRRSKIEIEFNGKKILKENVAVFHSYDEEFSSEDSVTTFMAKSELKQRYDNILSELEKEKKVLLESLKDIANGFDYEKEIKTIKNEKNKNFYEILDIYLTEIENSEKHYSFEYRDIFDRSKKVKDFVNEHRNLIEQYFNKYQELLSQSEIFKHMDGGDFGTNHADDLKKALENNRFFKANHSLKIAGEEITNYQKLSDIFENEKNRIVNDEKLKESFDKIEKVINANKELKAFKDSINKDNTLLTELLDYDSFRKKVLFSYLKQVIQNVKSLVNLYREKKPEIEEIIKQANKDQKEWESVIEIFNQRFLVPFKVELQNQKDILLNKDTAQFRFIFSDNNQDMNVQKEDLQKHLSGGEKRALYILQILFEIEARKRSDEIQLLVFDDISDSFDYRNKYAIIEYLKDLQECRQFKLLVMTHNFDFYRTLASRLDIPREQIKMIRKNDAREIIFENGGYLKSFIKWIRDSEKDKDFFTLIPFVRNLIEYTSSQADKDSNYITLTNCLHMKKDTKTIPIQDISKIFDSVFGKERKKKKIEKDNSKLYFQAIYDIAEEIYNDKDCNHIELQNKIILSMAIRLKAEEWMLNKPNKLNQEFKSERNQTRELYDATKKELSDDEKRVIQKVLMITPENIHINSFMFEPILDISLDHLYACLEKVKNLN</sequence>
<evidence type="ECO:0008006" key="4">
    <source>
        <dbReference type="Google" id="ProtNLM"/>
    </source>
</evidence>
<keyword evidence="1" id="KW-0175">Coiled coil</keyword>
<gene>
    <name evidence="2" type="ORF">HPHPH42_1672</name>
</gene>
<dbReference type="Proteomes" id="UP000005514">
    <property type="component" value="Unassembled WGS sequence"/>
</dbReference>
<evidence type="ECO:0000313" key="3">
    <source>
        <dbReference type="Proteomes" id="UP000005514"/>
    </source>
</evidence>
<comment type="caution">
    <text evidence="2">The sequence shown here is derived from an EMBL/GenBank/DDBJ whole genome shotgun (WGS) entry which is preliminary data.</text>
</comment>
<dbReference type="AlphaFoldDB" id="A0AB33XFL8"/>